<feature type="domain" description="Aminoglycoside phosphotransferase" evidence="2">
    <location>
        <begin position="45"/>
        <end position="270"/>
    </location>
</feature>
<gene>
    <name evidence="3" type="ordered locus">Ethha_2036</name>
</gene>
<dbReference type="EMBL" id="CP002400">
    <property type="protein sequence ID" value="ADU27553.1"/>
    <property type="molecule type" value="Genomic_DNA"/>
</dbReference>
<evidence type="ECO:0000259" key="2">
    <source>
        <dbReference type="Pfam" id="PF01636"/>
    </source>
</evidence>
<proteinExistence type="inferred from homology"/>
<dbReference type="Pfam" id="PF01636">
    <property type="entry name" value="APH"/>
    <property type="match status" value="1"/>
</dbReference>
<accession>E6U381</accession>
<dbReference type="AlphaFoldDB" id="E6U381"/>
<sequence length="321" mass="36216">MIQMPVKERMPLLIEPPAESLKGVFSAYHISETAHCRPFCRKNNLFYIVEDPRSDTRVMLRVSGLRRSEQELAAEALWMCEIRRDSNLLVPQPLQSGTGSFCTEISHPLLPQNYYCMMFSYLRGMSPEADTCSFAALLRQLGGLAAQLHQNAILWNCAGRLPRPTLDGEAVSESRLETLADAGELIGALSVVRERLAGFGRTPDRFGLIHADLRPANLLLDRDSVAVLDFDDCGYGWFLYDFAASVSGMELHPLLPKLTRAWLEGYRTYRKISREEANELPTFLMLHRLLRLDRQLREGDVPGAFAHDTAVLAGQYLHAHR</sequence>
<keyword evidence="3" id="KW-0808">Transferase</keyword>
<dbReference type="KEGG" id="eha:Ethha_2036"/>
<evidence type="ECO:0000313" key="4">
    <source>
        <dbReference type="Proteomes" id="UP000001551"/>
    </source>
</evidence>
<dbReference type="GO" id="GO:0009088">
    <property type="term" value="P:threonine biosynthetic process"/>
    <property type="evidence" value="ECO:0007669"/>
    <property type="project" value="TreeGrafter"/>
</dbReference>
<dbReference type="InterPro" id="IPR002575">
    <property type="entry name" value="Aminoglycoside_PTrfase"/>
</dbReference>
<dbReference type="HOGENOM" id="CLU_044821_2_0_9"/>
<evidence type="ECO:0000256" key="1">
    <source>
        <dbReference type="ARBA" id="ARBA00038240"/>
    </source>
</evidence>
<dbReference type="STRING" id="663278.Ethha_2036"/>
<name>E6U381_ETHHY</name>
<dbReference type="Proteomes" id="UP000001551">
    <property type="component" value="Chromosome"/>
</dbReference>
<dbReference type="Gene3D" id="3.90.1200.10">
    <property type="match status" value="1"/>
</dbReference>
<dbReference type="InterPro" id="IPR050249">
    <property type="entry name" value="Pseudomonas-type_ThrB"/>
</dbReference>
<dbReference type="eggNOG" id="COG2334">
    <property type="taxonomic scope" value="Bacteria"/>
</dbReference>
<dbReference type="RefSeq" id="WP_013485901.1">
    <property type="nucleotide sequence ID" value="NC_014828.1"/>
</dbReference>
<dbReference type="PANTHER" id="PTHR21064:SF6">
    <property type="entry name" value="AMINOGLYCOSIDE PHOSPHOTRANSFERASE DOMAIN-CONTAINING PROTEIN"/>
    <property type="match status" value="1"/>
</dbReference>
<dbReference type="InterPro" id="IPR011009">
    <property type="entry name" value="Kinase-like_dom_sf"/>
</dbReference>
<dbReference type="GO" id="GO:0004413">
    <property type="term" value="F:homoserine kinase activity"/>
    <property type="evidence" value="ECO:0007669"/>
    <property type="project" value="TreeGrafter"/>
</dbReference>
<organism evidence="3 4">
    <name type="scientific">Ethanoligenens harbinense (strain DSM 18485 / JCM 12961 / CGMCC 1.5033 / YUAN-3)</name>
    <dbReference type="NCBI Taxonomy" id="663278"/>
    <lineage>
        <taxon>Bacteria</taxon>
        <taxon>Bacillati</taxon>
        <taxon>Bacillota</taxon>
        <taxon>Clostridia</taxon>
        <taxon>Eubacteriales</taxon>
        <taxon>Oscillospiraceae</taxon>
        <taxon>Ethanoligenens</taxon>
    </lineage>
</organism>
<evidence type="ECO:0000313" key="3">
    <source>
        <dbReference type="EMBL" id="ADU27553.1"/>
    </source>
</evidence>
<dbReference type="SUPFAM" id="SSF56112">
    <property type="entry name" value="Protein kinase-like (PK-like)"/>
    <property type="match status" value="1"/>
</dbReference>
<protein>
    <submittedName>
        <fullName evidence="3">Aminoglycoside phosphotransferase</fullName>
    </submittedName>
</protein>
<keyword evidence="4" id="KW-1185">Reference proteome</keyword>
<reference evidence="3 4" key="1">
    <citation type="submission" date="2010-12" db="EMBL/GenBank/DDBJ databases">
        <title>Complete sequence of Ethanoligenens harbinense YUAN-3.</title>
        <authorList>
            <person name="Lucas S."/>
            <person name="Copeland A."/>
            <person name="Lapidus A."/>
            <person name="Cheng J.-F."/>
            <person name="Bruce D."/>
            <person name="Goodwin L."/>
            <person name="Pitluck S."/>
            <person name="Chertkov O."/>
            <person name="Misra M."/>
            <person name="Detter J.C."/>
            <person name="Han C."/>
            <person name="Tapia R."/>
            <person name="Land M."/>
            <person name="Hauser L."/>
            <person name="Jeffries C."/>
            <person name="Kyrpides N."/>
            <person name="Ivanova N."/>
            <person name="Mikhailova N."/>
            <person name="Wang A."/>
            <person name="Mouttaki H."/>
            <person name="He Z."/>
            <person name="Zhou J."/>
            <person name="Hemme C.L."/>
            <person name="Woyke T."/>
        </authorList>
    </citation>
    <scope>NUCLEOTIDE SEQUENCE [LARGE SCALE GENOMIC DNA]</scope>
    <source>
        <strain evidence="4">DSM 18485 / JCM 12961 / CGMCC 1.5033 / YUAN-3</strain>
    </source>
</reference>
<comment type="similarity">
    <text evidence="1">Belongs to the pseudomonas-type ThrB family.</text>
</comment>
<dbReference type="PANTHER" id="PTHR21064">
    <property type="entry name" value="AMINOGLYCOSIDE PHOSPHOTRANSFERASE DOMAIN-CONTAINING PROTEIN-RELATED"/>
    <property type="match status" value="1"/>
</dbReference>